<gene>
    <name evidence="1" type="ORF">LCGC14_0380610</name>
</gene>
<reference evidence="1" key="1">
    <citation type="journal article" date="2015" name="Nature">
        <title>Complex archaea that bridge the gap between prokaryotes and eukaryotes.</title>
        <authorList>
            <person name="Spang A."/>
            <person name="Saw J.H."/>
            <person name="Jorgensen S.L."/>
            <person name="Zaremba-Niedzwiedzka K."/>
            <person name="Martijn J."/>
            <person name="Lind A.E."/>
            <person name="van Eijk R."/>
            <person name="Schleper C."/>
            <person name="Guy L."/>
            <person name="Ettema T.J."/>
        </authorList>
    </citation>
    <scope>NUCLEOTIDE SEQUENCE</scope>
</reference>
<comment type="caution">
    <text evidence="1">The sequence shown here is derived from an EMBL/GenBank/DDBJ whole genome shotgun (WGS) entry which is preliminary data.</text>
</comment>
<protein>
    <submittedName>
        <fullName evidence="1">Uncharacterized protein</fullName>
    </submittedName>
</protein>
<sequence length="58" mass="6602">MVSKDVIRSGRLNSLLRIYLARGNQAEIFSEAKRMGVADATAWDYTRTVIIKATKMRK</sequence>
<organism evidence="1">
    <name type="scientific">marine sediment metagenome</name>
    <dbReference type="NCBI Taxonomy" id="412755"/>
    <lineage>
        <taxon>unclassified sequences</taxon>
        <taxon>metagenomes</taxon>
        <taxon>ecological metagenomes</taxon>
    </lineage>
</organism>
<evidence type="ECO:0000313" key="1">
    <source>
        <dbReference type="EMBL" id="KKN75440.1"/>
    </source>
</evidence>
<accession>A0A0F9T297</accession>
<dbReference type="AlphaFoldDB" id="A0A0F9T297"/>
<name>A0A0F9T297_9ZZZZ</name>
<proteinExistence type="predicted"/>
<dbReference type="EMBL" id="LAZR01000310">
    <property type="protein sequence ID" value="KKN75440.1"/>
    <property type="molecule type" value="Genomic_DNA"/>
</dbReference>